<accession>A0ABS6EKJ1</accession>
<dbReference type="RefSeq" id="WP_216440304.1">
    <property type="nucleotide sequence ID" value="NZ_JAHLQF010000004.1"/>
</dbReference>
<keyword evidence="2" id="KW-1185">Reference proteome</keyword>
<comment type="caution">
    <text evidence="1">The sequence shown here is derived from an EMBL/GenBank/DDBJ whole genome shotgun (WGS) entry which is preliminary data.</text>
</comment>
<evidence type="ECO:0000313" key="1">
    <source>
        <dbReference type="EMBL" id="MBU5485731.1"/>
    </source>
</evidence>
<dbReference type="Proteomes" id="UP000726170">
    <property type="component" value="Unassembled WGS sequence"/>
</dbReference>
<dbReference type="EMBL" id="JAHLQF010000004">
    <property type="protein sequence ID" value="MBU5485731.1"/>
    <property type="molecule type" value="Genomic_DNA"/>
</dbReference>
<gene>
    <name evidence="1" type="ORF">KQI86_15530</name>
</gene>
<reference evidence="1 2" key="1">
    <citation type="submission" date="2021-06" db="EMBL/GenBank/DDBJ databases">
        <authorList>
            <person name="Sun Q."/>
            <person name="Li D."/>
        </authorList>
    </citation>
    <scope>NUCLEOTIDE SEQUENCE [LARGE SCALE GENOMIC DNA]</scope>
    <source>
        <strain evidence="1 2">MSJ-11</strain>
    </source>
</reference>
<evidence type="ECO:0000313" key="2">
    <source>
        <dbReference type="Proteomes" id="UP000726170"/>
    </source>
</evidence>
<proteinExistence type="predicted"/>
<organism evidence="1 2">
    <name type="scientific">Clostridium mobile</name>
    <dbReference type="NCBI Taxonomy" id="2841512"/>
    <lineage>
        <taxon>Bacteria</taxon>
        <taxon>Bacillati</taxon>
        <taxon>Bacillota</taxon>
        <taxon>Clostridia</taxon>
        <taxon>Eubacteriales</taxon>
        <taxon>Clostridiaceae</taxon>
        <taxon>Clostridium</taxon>
    </lineage>
</organism>
<sequence length="211" mass="24421">MNYIWINPVVKSMYGIKFENLLQELKRKDYEVVEPPSQIDVVKNKFKTLCSEKEDKIILDTRCPAAIEYIEDKINHSKFCIPKIEPILIHTARSLYDLYIKGDENNRLFITTPCNCLKDMGNNIFKKEGKTGVVFETWNDICENLHIKKEDRCSESPIPLGFFRDLNLDVLELSGEEEILKEVENIEKTKEKVNLIEMLLCEGGCNRGDGV</sequence>
<protein>
    <submittedName>
        <fullName evidence="1">Uncharacterized protein</fullName>
    </submittedName>
</protein>
<name>A0ABS6EKJ1_9CLOT</name>